<dbReference type="Gene3D" id="3.30.559.30">
    <property type="entry name" value="Nonribosomal peptide synthetase, condensation domain"/>
    <property type="match status" value="1"/>
</dbReference>
<sequence length="230" mass="24435">KWRARRVAARGDESLLIRLEGHGREEDVVAGADLSRTVGWFTAIYPVAFDLSGIDVDAAFAGGPALGAAVKAVKEQLLAVPDKGIGYGLLRYLNAETASELPRELPGQVSFNYLGRVSEGDVPESLRGFGWVPAPELGALGGAYDADMPAMAPLDVNAIVVGDKLTATIGYPSTLLTAADVREFGELWTAALEAVARHANSTGAGGHTPSDFALVRSTQRDIDRWERRFG</sequence>
<proteinExistence type="predicted"/>
<feature type="domain" description="Condensation" evidence="1">
    <location>
        <begin position="12"/>
        <end position="203"/>
    </location>
</feature>
<dbReference type="PANTHER" id="PTHR45398:SF1">
    <property type="entry name" value="ENZYME, PUTATIVE (JCVI)-RELATED"/>
    <property type="match status" value="1"/>
</dbReference>
<accession>A0ABS0D7H4</accession>
<dbReference type="EMBL" id="JADLQX010000191">
    <property type="protein sequence ID" value="MBF6303134.1"/>
    <property type="molecule type" value="Genomic_DNA"/>
</dbReference>
<dbReference type="InterPro" id="IPR001242">
    <property type="entry name" value="Condensation_dom"/>
</dbReference>
<comment type="caution">
    <text evidence="2">The sequence shown here is derived from an EMBL/GenBank/DDBJ whole genome shotgun (WGS) entry which is preliminary data.</text>
</comment>
<reference evidence="2 3" key="1">
    <citation type="submission" date="2020-10" db="EMBL/GenBank/DDBJ databases">
        <title>Identification of Nocardia species via Next-generation sequencing and recognition of intraspecies genetic diversity.</title>
        <authorList>
            <person name="Li P."/>
            <person name="Li P."/>
            <person name="Lu B."/>
        </authorList>
    </citation>
    <scope>NUCLEOTIDE SEQUENCE [LARGE SCALE GENOMIC DNA]</scope>
    <source>
        <strain evidence="2 3">BJ06-0157</strain>
    </source>
</reference>
<dbReference type="Proteomes" id="UP000702209">
    <property type="component" value="Unassembled WGS sequence"/>
</dbReference>
<name>A0ABS0D7H4_9NOCA</name>
<dbReference type="SUPFAM" id="SSF52777">
    <property type="entry name" value="CoA-dependent acyltransferases"/>
    <property type="match status" value="1"/>
</dbReference>
<dbReference type="InterPro" id="IPR010060">
    <property type="entry name" value="NRPS_synth"/>
</dbReference>
<feature type="non-terminal residue" evidence="2">
    <location>
        <position position="230"/>
    </location>
</feature>
<dbReference type="PANTHER" id="PTHR45398">
    <property type="match status" value="1"/>
</dbReference>
<dbReference type="Pfam" id="PF00668">
    <property type="entry name" value="Condensation"/>
    <property type="match status" value="1"/>
</dbReference>
<dbReference type="RefSeq" id="WP_195134292.1">
    <property type="nucleotide sequence ID" value="NZ_JADLQX010000191.1"/>
</dbReference>
<evidence type="ECO:0000259" key="1">
    <source>
        <dbReference type="Pfam" id="PF00668"/>
    </source>
</evidence>
<feature type="non-terminal residue" evidence="2">
    <location>
        <position position="1"/>
    </location>
</feature>
<evidence type="ECO:0000313" key="3">
    <source>
        <dbReference type="Proteomes" id="UP000702209"/>
    </source>
</evidence>
<gene>
    <name evidence="2" type="ORF">IU459_37415</name>
</gene>
<dbReference type="NCBIfam" id="TIGR01720">
    <property type="entry name" value="NRPS-para261"/>
    <property type="match status" value="1"/>
</dbReference>
<evidence type="ECO:0000313" key="2">
    <source>
        <dbReference type="EMBL" id="MBF6303134.1"/>
    </source>
</evidence>
<keyword evidence="3" id="KW-1185">Reference proteome</keyword>
<organism evidence="2 3">
    <name type="scientific">Nocardia amamiensis</name>
    <dbReference type="NCBI Taxonomy" id="404578"/>
    <lineage>
        <taxon>Bacteria</taxon>
        <taxon>Bacillati</taxon>
        <taxon>Actinomycetota</taxon>
        <taxon>Actinomycetes</taxon>
        <taxon>Mycobacteriales</taxon>
        <taxon>Nocardiaceae</taxon>
        <taxon>Nocardia</taxon>
    </lineage>
</organism>
<protein>
    <recommendedName>
        <fullName evidence="1">Condensation domain-containing protein</fullName>
    </recommendedName>
</protein>